<evidence type="ECO:0000256" key="3">
    <source>
        <dbReference type="SAM" id="Phobius"/>
    </source>
</evidence>
<keyword evidence="1" id="KW-0175">Coiled coil</keyword>
<dbReference type="Pfam" id="PF03743">
    <property type="entry name" value="TrbI"/>
    <property type="match status" value="1"/>
</dbReference>
<feature type="coiled-coil region" evidence="1">
    <location>
        <begin position="69"/>
        <end position="96"/>
    </location>
</feature>
<evidence type="ECO:0000313" key="5">
    <source>
        <dbReference type="EMBL" id="SPZ00304.1"/>
    </source>
</evidence>
<evidence type="ECO:0000256" key="2">
    <source>
        <dbReference type="SAM" id="MobiDB-lite"/>
    </source>
</evidence>
<sequence>MSMIDTARTRWENFNPRHRRWIMVGGGILAMCGVISIFAGEGERTPKNTVPDKPVTTGLTDQNLKDITLDSLVAQLQKFDKDKDDLSRKLDVLSREMEASNRPGLIDEKIKAAVGGLQSQVDEIRSSGVGGTAPNYFAQAPGESSGQESRKSTSRERYVPERSKADPNPVREAFSRNPAVATGPDRQGPEIRSSGRGERQQKAPEPMQIRTYQEKEDETAKPKAADEETVYLPPASIVTVALINGMDAPTSQGARRDPFPAMVRVQYDAILPNRFKADIVDCHAIISGFGDLSSERAYLRGERISCVRNDGQVVEAALDAYAVGEDGKAGIRGRLVSKQGAIVARSLLAGVASGAAEAFNVSPIPVLQTGNVGSTKQYQQNYSPDMVQGAAASGASSALERIAQFYIDMAENIFPVIEVDAGRQIELVLSKGAELKFSQVKKRNPRERR</sequence>
<evidence type="ECO:0000313" key="6">
    <source>
        <dbReference type="Proteomes" id="UP000250443"/>
    </source>
</evidence>
<protein>
    <submittedName>
        <fullName evidence="5">Sex pilus assembly protein TrhB</fullName>
    </submittedName>
</protein>
<feature type="region of interest" description="Disordered" evidence="2">
    <location>
        <begin position="125"/>
        <end position="225"/>
    </location>
</feature>
<feature type="transmembrane region" description="Helical" evidence="3">
    <location>
        <begin position="21"/>
        <end position="40"/>
    </location>
</feature>
<evidence type="ECO:0000256" key="1">
    <source>
        <dbReference type="SAM" id="Coils"/>
    </source>
</evidence>
<dbReference type="Proteomes" id="UP000250443">
    <property type="component" value="Unassembled WGS sequence"/>
</dbReference>
<dbReference type="CDD" id="cd16430">
    <property type="entry name" value="TraB"/>
    <property type="match status" value="1"/>
</dbReference>
<keyword evidence="3" id="KW-0472">Membrane</keyword>
<dbReference type="InterPro" id="IPR005498">
    <property type="entry name" value="T4SS_VirB10/TraB/TrbI"/>
</dbReference>
<feature type="compositionally biased region" description="Basic and acidic residues" evidence="2">
    <location>
        <begin position="148"/>
        <end position="165"/>
    </location>
</feature>
<proteinExistence type="predicted"/>
<dbReference type="EMBL" id="UAUF01000002">
    <property type="protein sequence ID" value="SPZ00304.1"/>
    <property type="molecule type" value="Genomic_DNA"/>
</dbReference>
<feature type="compositionally biased region" description="Basic and acidic residues" evidence="2">
    <location>
        <begin position="187"/>
        <end position="202"/>
    </location>
</feature>
<keyword evidence="3" id="KW-1133">Transmembrane helix</keyword>
<organism evidence="5 6">
    <name type="scientific">Pseudomonas luteola</name>
    <dbReference type="NCBI Taxonomy" id="47886"/>
    <lineage>
        <taxon>Bacteria</taxon>
        <taxon>Pseudomonadati</taxon>
        <taxon>Pseudomonadota</taxon>
        <taxon>Gammaproteobacteria</taxon>
        <taxon>Pseudomonadales</taxon>
        <taxon>Pseudomonadaceae</taxon>
        <taxon>Pseudomonas</taxon>
    </lineage>
</organism>
<feature type="compositionally biased region" description="Basic and acidic residues" evidence="2">
    <location>
        <begin position="212"/>
        <end position="225"/>
    </location>
</feature>
<reference evidence="5 6" key="1">
    <citation type="submission" date="2018-06" db="EMBL/GenBank/DDBJ databases">
        <authorList>
            <consortium name="Pathogen Informatics"/>
            <person name="Doyle S."/>
        </authorList>
    </citation>
    <scope>NUCLEOTIDE SEQUENCE [LARGE SCALE GENOMIC DNA]</scope>
    <source>
        <strain evidence="5 6">NCTC11842</strain>
    </source>
</reference>
<evidence type="ECO:0000313" key="4">
    <source>
        <dbReference type="EMBL" id="SPZ00096.1"/>
    </source>
</evidence>
<gene>
    <name evidence="5" type="primary">trhB_2</name>
    <name evidence="4" type="synonym">trhB_1</name>
    <name evidence="4" type="ORF">NCTC11842_00241</name>
    <name evidence="5" type="ORF">NCTC11842_00453</name>
</gene>
<dbReference type="EMBL" id="UAUF01000002">
    <property type="protein sequence ID" value="SPZ00096.1"/>
    <property type="molecule type" value="Genomic_DNA"/>
</dbReference>
<keyword evidence="3" id="KW-0812">Transmembrane</keyword>
<dbReference type="AlphaFoldDB" id="A0A2X2BYW5"/>
<dbReference type="RefSeq" id="WP_083603197.1">
    <property type="nucleotide sequence ID" value="NZ_FQYS01000013.1"/>
</dbReference>
<name>A0A2X2BYW5_PSELU</name>
<accession>A0A2X2BYW5</accession>